<keyword evidence="2" id="KW-1185">Reference proteome</keyword>
<dbReference type="EMBL" id="ALWB01000174">
    <property type="protein sequence ID" value="ELS31416.1"/>
    <property type="molecule type" value="Genomic_DNA"/>
</dbReference>
<comment type="caution">
    <text evidence="1">The sequence shown here is derived from an EMBL/GenBank/DDBJ whole genome shotgun (WGS) entry which is preliminary data.</text>
</comment>
<proteinExistence type="predicted"/>
<evidence type="ECO:0000313" key="1">
    <source>
        <dbReference type="EMBL" id="ELS31416.1"/>
    </source>
</evidence>
<reference evidence="1 2" key="1">
    <citation type="journal article" date="2013" name="Proc. Natl. Acad. Sci. U.S.A.">
        <title>Improving the coverage of the cyanobacterial phylum using diversity-driven genome sequencing.</title>
        <authorList>
            <person name="Shih P.M."/>
            <person name="Wu D."/>
            <person name="Latifi A."/>
            <person name="Axen S.D."/>
            <person name="Fewer D.P."/>
            <person name="Talla E."/>
            <person name="Calteau A."/>
            <person name="Cai F."/>
            <person name="Tandeau de Marsac N."/>
            <person name="Rippka R."/>
            <person name="Herdman M."/>
            <person name="Sivonen K."/>
            <person name="Coursin T."/>
            <person name="Laurent T."/>
            <person name="Goodwin L."/>
            <person name="Nolan M."/>
            <person name="Davenport K.W."/>
            <person name="Han C.S."/>
            <person name="Rubin E.M."/>
            <person name="Eisen J.A."/>
            <person name="Woyke T."/>
            <person name="Gugger M."/>
            <person name="Kerfeld C.A."/>
        </authorList>
    </citation>
    <scope>NUCLEOTIDE SEQUENCE [LARGE SCALE GENOMIC DNA]</scope>
    <source>
        <strain evidence="1 2">PCC 7429</strain>
    </source>
</reference>
<protein>
    <submittedName>
        <fullName evidence="1">Uncharacterized protein</fullName>
    </submittedName>
</protein>
<accession>L8MVA7</accession>
<dbReference type="PATRIC" id="fig|927668.3.peg.3948"/>
<gene>
    <name evidence="1" type="ORF">Pse7429DRAFT_3692</name>
</gene>
<organism evidence="1 2">
    <name type="scientific">Pseudanabaena biceps PCC 7429</name>
    <dbReference type="NCBI Taxonomy" id="927668"/>
    <lineage>
        <taxon>Bacteria</taxon>
        <taxon>Bacillati</taxon>
        <taxon>Cyanobacteriota</taxon>
        <taxon>Cyanophyceae</taxon>
        <taxon>Pseudanabaenales</taxon>
        <taxon>Pseudanabaenaceae</taxon>
        <taxon>Pseudanabaena</taxon>
    </lineage>
</organism>
<dbReference type="AlphaFoldDB" id="L8MVA7"/>
<name>L8MVA7_9CYAN</name>
<sequence length="47" mass="5543">MEIYTNQKLKPSARFENTKLKNYEMYATAEIILKRVIEAASLDTRLH</sequence>
<evidence type="ECO:0000313" key="2">
    <source>
        <dbReference type="Proteomes" id="UP000011201"/>
    </source>
</evidence>
<dbReference type="Proteomes" id="UP000011201">
    <property type="component" value="Unassembled WGS sequence"/>
</dbReference>